<keyword evidence="6" id="KW-0443">Lipid metabolism</keyword>
<dbReference type="GO" id="GO:0009395">
    <property type="term" value="P:phospholipid catabolic process"/>
    <property type="evidence" value="ECO:0007669"/>
    <property type="project" value="TreeGrafter"/>
</dbReference>
<evidence type="ECO:0000256" key="2">
    <source>
        <dbReference type="ARBA" id="ARBA00008664"/>
    </source>
</evidence>
<keyword evidence="5 7" id="KW-0442">Lipid degradation</keyword>
<feature type="region of interest" description="Disordered" evidence="8">
    <location>
        <begin position="181"/>
        <end position="247"/>
    </location>
</feature>
<dbReference type="Gene3D" id="3.30.1520.10">
    <property type="entry name" value="Phox-like domain"/>
    <property type="match status" value="1"/>
</dbReference>
<evidence type="ECO:0000313" key="11">
    <source>
        <dbReference type="Proteomes" id="UP000242146"/>
    </source>
</evidence>
<organism evidence="10 11">
    <name type="scientific">Hesseltinella vesiculosa</name>
    <dbReference type="NCBI Taxonomy" id="101127"/>
    <lineage>
        <taxon>Eukaryota</taxon>
        <taxon>Fungi</taxon>
        <taxon>Fungi incertae sedis</taxon>
        <taxon>Mucoromycota</taxon>
        <taxon>Mucoromycotina</taxon>
        <taxon>Mucoromycetes</taxon>
        <taxon>Mucorales</taxon>
        <taxon>Cunninghamellaceae</taxon>
        <taxon>Hesseltinella</taxon>
    </lineage>
</organism>
<accession>A0A1X2GXM8</accession>
<dbReference type="STRING" id="101127.A0A1X2GXM8"/>
<dbReference type="AlphaFoldDB" id="A0A1X2GXM8"/>
<dbReference type="InterPro" id="IPR025202">
    <property type="entry name" value="PLD-like_dom"/>
</dbReference>
<evidence type="ECO:0000256" key="4">
    <source>
        <dbReference type="ARBA" id="ARBA00022801"/>
    </source>
</evidence>
<dbReference type="InterPro" id="IPR001849">
    <property type="entry name" value="PH_domain"/>
</dbReference>
<dbReference type="SMART" id="SM00155">
    <property type="entry name" value="PLDc"/>
    <property type="match status" value="2"/>
</dbReference>
<keyword evidence="4 7" id="KW-0378">Hydrolase</keyword>
<dbReference type="Pfam" id="PF00787">
    <property type="entry name" value="PX"/>
    <property type="match status" value="1"/>
</dbReference>
<dbReference type="InterPro" id="IPR016555">
    <property type="entry name" value="PLipase_D_euk"/>
</dbReference>
<feature type="region of interest" description="Disordered" evidence="8">
    <location>
        <begin position="961"/>
        <end position="998"/>
    </location>
</feature>
<protein>
    <recommendedName>
        <fullName evidence="7">Phospholipase</fullName>
        <ecNumber evidence="7">3.1.4.4</ecNumber>
    </recommendedName>
</protein>
<sequence length="1260" mass="144745">MANPIVDNLEFLMEQEHQQEQLKRLDGQQQQQDTLDNGTTLLGLPFSFQSFRQSSNQSLHDNQSTHSSESEMDEEESTYLAKRWQSLMRRMSVTIQRENGTPDRDIVSGTLQQPTEHEKQLMLTIPMPPAQDDHLPSIEEVVQETAVVVPLTELKPSYFEHPFESESEPETKIATLVHPLAPSAESHRSRPFMPRWSSSYDSKVSPDHTPPSPSTSHHLMADSSPQPITLDSADSKEKVTRSSMAHHHRRSSVAPITWSIHPLVPYYPPLFVVPHYAMFSRDEHGRRPPPILFDVLHVSILDSEIDHNAMRLWTVRIGLHYGDIKWTVRRSIIEFYNLHLTLKFKAAGLGSHTEAPPSFPSQLAHLCNAALTSMRITRPADEEDELWSHVTTKRRNALEQYLKDVILNYRLGTNYDLCEFLELSAISITKDMGWKGKEGYLEHKVKPTSFKISNAHRWMNRWAKKWVLVRDSYIAFCKDVSASYPSEVILFDRHFKIERSHGTFSPYHHTHMIITNSTRRIEIKGPTNRHIDDWEECFDTVMKKSPWIGNHRYMSFAPVRQNAKVKWFVDGHEYFEAVAEALLSAKSEIYIEDWWLSPELYLRRPPKGNEEYRLDRLLKRKAMEGVKIYIVIYKNMSVALPLDSQHTRDWLQNIHKNIKVLRHADQLSAPLWAHHEKILVIDNRLAFIGGLDLCFGRYDTYAHPLTDHTSSSDQSEIFPGQDYSNPRIKDFHNVSQYNMETINKKVDPRMPWHDIHMAMVGQPARDIARHFIQRWNFIKAKAAKVREDLPLLLPKGEYVSPQDELKFKGTCRAQIIRSSAEWSLGISREYSIYNAYMECITKAKHFIYIENQFFITATSSSDKLIQNKIGQAIVARIRRAYLEQKKFKVIVLMPLAPSFEGDFAIPTRKAMPLRSVAHYQYQSISRGGRSILETLQQENIPAEEYIEFYSLRNWGKVKKPTGSNLNSPNASGILSDPSSPSSVNGTDVSRNNSLDGRVMNGYRSKLKKTSKIRNSVGSLATIRTGYNSGLDESTSSGQKQRSRSNSEDWEKENWKDGRMDFVTEEIYIHSKLMIVDDRIVVCGSANLNDRSQLGNRDSEIAVVVEDTDIVTSRMDGKEYQAGRFALTLRLHLFKEHLGLLHGHLTEREADEVVMDPLDDEFLENVWNKTAKGNTRIYRRVFHCVPDDTVLTTDGHRTFVPSISAIPPGHIANPWRMTAEDTQASLDKIRGHLVEFPTQYLSQVNLSTSLLQDAVPTIVFT</sequence>
<dbReference type="GO" id="GO:0035556">
    <property type="term" value="P:intracellular signal transduction"/>
    <property type="evidence" value="ECO:0007669"/>
    <property type="project" value="InterPro"/>
</dbReference>
<dbReference type="Pfam" id="PF00614">
    <property type="entry name" value="PLDc"/>
    <property type="match status" value="1"/>
</dbReference>
<keyword evidence="11" id="KW-1185">Reference proteome</keyword>
<feature type="region of interest" description="Disordered" evidence="8">
    <location>
        <begin position="1027"/>
        <end position="1052"/>
    </location>
</feature>
<evidence type="ECO:0000313" key="10">
    <source>
        <dbReference type="EMBL" id="ORX62840.1"/>
    </source>
</evidence>
<dbReference type="SUPFAM" id="SSF64268">
    <property type="entry name" value="PX domain"/>
    <property type="match status" value="1"/>
</dbReference>
<gene>
    <name evidence="10" type="ORF">DM01DRAFT_1297663</name>
</gene>
<evidence type="ECO:0000256" key="3">
    <source>
        <dbReference type="ARBA" id="ARBA00022737"/>
    </source>
</evidence>
<dbReference type="EC" id="3.1.4.4" evidence="7"/>
<feature type="domain" description="PLD phosphodiesterase" evidence="9">
    <location>
        <begin position="1064"/>
        <end position="1091"/>
    </location>
</feature>
<dbReference type="Pfam" id="PF13091">
    <property type="entry name" value="PLDc_2"/>
    <property type="match status" value="1"/>
</dbReference>
<dbReference type="SMART" id="SM00233">
    <property type="entry name" value="PH"/>
    <property type="match status" value="1"/>
</dbReference>
<dbReference type="PROSITE" id="PS50035">
    <property type="entry name" value="PLD"/>
    <property type="match status" value="2"/>
</dbReference>
<dbReference type="CDD" id="cd09141">
    <property type="entry name" value="PLDc_vPLD1_2_yPLD_like_2"/>
    <property type="match status" value="1"/>
</dbReference>
<comment type="catalytic activity">
    <reaction evidence="1 7">
        <text>a 1,2-diacyl-sn-glycero-3-phosphocholine + H2O = a 1,2-diacyl-sn-glycero-3-phosphate + choline + H(+)</text>
        <dbReference type="Rhea" id="RHEA:14445"/>
        <dbReference type="ChEBI" id="CHEBI:15354"/>
        <dbReference type="ChEBI" id="CHEBI:15377"/>
        <dbReference type="ChEBI" id="CHEBI:15378"/>
        <dbReference type="ChEBI" id="CHEBI:57643"/>
        <dbReference type="ChEBI" id="CHEBI:58608"/>
        <dbReference type="EC" id="3.1.4.4"/>
    </reaction>
</comment>
<dbReference type="InterPro" id="IPR001683">
    <property type="entry name" value="PX_dom"/>
</dbReference>
<dbReference type="GO" id="GO:0035091">
    <property type="term" value="F:phosphatidylinositol binding"/>
    <property type="evidence" value="ECO:0007669"/>
    <property type="project" value="InterPro"/>
</dbReference>
<dbReference type="GO" id="GO:0004630">
    <property type="term" value="F:phospholipase D activity"/>
    <property type="evidence" value="ECO:0007669"/>
    <property type="project" value="UniProtKB-UniRule"/>
</dbReference>
<feature type="domain" description="PLD phosphodiesterase" evidence="9">
    <location>
        <begin position="670"/>
        <end position="697"/>
    </location>
</feature>
<dbReference type="Proteomes" id="UP000242146">
    <property type="component" value="Unassembled WGS sequence"/>
</dbReference>
<evidence type="ECO:0000259" key="9">
    <source>
        <dbReference type="PROSITE" id="PS50035"/>
    </source>
</evidence>
<dbReference type="OrthoDB" id="14911at2759"/>
<feature type="compositionally biased region" description="Low complexity" evidence="8">
    <location>
        <begin position="27"/>
        <end position="40"/>
    </location>
</feature>
<evidence type="ECO:0000256" key="1">
    <source>
        <dbReference type="ARBA" id="ARBA00000798"/>
    </source>
</evidence>
<keyword evidence="3" id="KW-0677">Repeat</keyword>
<dbReference type="PANTHER" id="PTHR18896">
    <property type="entry name" value="PHOSPHOLIPASE D"/>
    <property type="match status" value="1"/>
</dbReference>
<dbReference type="CDD" id="cd01254">
    <property type="entry name" value="PH_PLD"/>
    <property type="match status" value="1"/>
</dbReference>
<feature type="compositionally biased region" description="Polar residues" evidence="8">
    <location>
        <begin position="983"/>
        <end position="994"/>
    </location>
</feature>
<dbReference type="Gene3D" id="3.30.870.10">
    <property type="entry name" value="Endonuclease Chain A"/>
    <property type="match status" value="3"/>
</dbReference>
<reference evidence="10 11" key="1">
    <citation type="submission" date="2016-07" db="EMBL/GenBank/DDBJ databases">
        <title>Pervasive Adenine N6-methylation of Active Genes in Fungi.</title>
        <authorList>
            <consortium name="DOE Joint Genome Institute"/>
            <person name="Mondo S.J."/>
            <person name="Dannebaum R.O."/>
            <person name="Kuo R.C."/>
            <person name="Labutti K."/>
            <person name="Haridas S."/>
            <person name="Kuo A."/>
            <person name="Salamov A."/>
            <person name="Ahrendt S.R."/>
            <person name="Lipzen A."/>
            <person name="Sullivan W."/>
            <person name="Andreopoulos W.B."/>
            <person name="Clum A."/>
            <person name="Lindquist E."/>
            <person name="Daum C."/>
            <person name="Ramamoorthy G.K."/>
            <person name="Gryganskyi A."/>
            <person name="Culley D."/>
            <person name="Magnuson J.K."/>
            <person name="James T.Y."/>
            <person name="O'Malley M.A."/>
            <person name="Stajich J.E."/>
            <person name="Spatafora J.W."/>
            <person name="Visel A."/>
            <person name="Grigoriev I.V."/>
        </authorList>
    </citation>
    <scope>NUCLEOTIDE SEQUENCE [LARGE SCALE GENOMIC DNA]</scope>
    <source>
        <strain evidence="10 11">NRRL 3301</strain>
    </source>
</reference>
<evidence type="ECO:0000256" key="5">
    <source>
        <dbReference type="ARBA" id="ARBA00022963"/>
    </source>
</evidence>
<comment type="caution">
    <text evidence="10">The sequence shown here is derived from an EMBL/GenBank/DDBJ whole genome shotgun (WGS) entry which is preliminary data.</text>
</comment>
<feature type="region of interest" description="Disordered" evidence="8">
    <location>
        <begin position="53"/>
        <end position="77"/>
    </location>
</feature>
<dbReference type="InterPro" id="IPR036871">
    <property type="entry name" value="PX_dom_sf"/>
</dbReference>
<feature type="compositionally biased region" description="Polar residues" evidence="8">
    <location>
        <begin position="961"/>
        <end position="972"/>
    </location>
</feature>
<dbReference type="PIRSF" id="PIRSF009376">
    <property type="entry name" value="Phospholipase_D_euk"/>
    <property type="match status" value="1"/>
</dbReference>
<evidence type="ECO:0000256" key="7">
    <source>
        <dbReference type="PIRNR" id="PIRNR009376"/>
    </source>
</evidence>
<evidence type="ECO:0000256" key="6">
    <source>
        <dbReference type="ARBA" id="ARBA00023098"/>
    </source>
</evidence>
<dbReference type="GO" id="GO:0006654">
    <property type="term" value="P:phosphatidic acid biosynthetic process"/>
    <property type="evidence" value="ECO:0007669"/>
    <property type="project" value="InterPro"/>
</dbReference>
<dbReference type="Pfam" id="PF00169">
    <property type="entry name" value="PH"/>
    <property type="match status" value="1"/>
</dbReference>
<dbReference type="PANTHER" id="PTHR18896:SF76">
    <property type="entry name" value="PHOSPHOLIPASE"/>
    <property type="match status" value="1"/>
</dbReference>
<feature type="region of interest" description="Disordered" evidence="8">
    <location>
        <begin position="20"/>
        <end position="40"/>
    </location>
</feature>
<dbReference type="InterPro" id="IPR015679">
    <property type="entry name" value="PLipase_D_fam"/>
</dbReference>
<dbReference type="SUPFAM" id="SSF56024">
    <property type="entry name" value="Phospholipase D/nuclease"/>
    <property type="match status" value="2"/>
</dbReference>
<name>A0A1X2GXM8_9FUNG</name>
<dbReference type="CDD" id="cd09138">
    <property type="entry name" value="PLDc_vPLD1_2_yPLD_like_1"/>
    <property type="match status" value="1"/>
</dbReference>
<proteinExistence type="inferred from homology"/>
<comment type="similarity">
    <text evidence="2 7">Belongs to the phospholipase D family.</text>
</comment>
<dbReference type="InterPro" id="IPR001736">
    <property type="entry name" value="PLipase_D/transphosphatidylase"/>
</dbReference>
<evidence type="ECO:0000256" key="8">
    <source>
        <dbReference type="SAM" id="MobiDB-lite"/>
    </source>
</evidence>
<dbReference type="SUPFAM" id="SSF50729">
    <property type="entry name" value="PH domain-like"/>
    <property type="match status" value="1"/>
</dbReference>
<feature type="compositionally biased region" description="Polar residues" evidence="8">
    <location>
        <begin position="1027"/>
        <end position="1039"/>
    </location>
</feature>
<dbReference type="EMBL" id="MCGT01000001">
    <property type="protein sequence ID" value="ORX62840.1"/>
    <property type="molecule type" value="Genomic_DNA"/>
</dbReference>